<dbReference type="InterPro" id="IPR021308">
    <property type="entry name" value="GfcB"/>
</dbReference>
<dbReference type="AlphaFoldDB" id="A0AAN0M9K6"/>
<dbReference type="RefSeq" id="WP_342071634.1">
    <property type="nucleotide sequence ID" value="NZ_CP151762.1"/>
</dbReference>
<dbReference type="KEGG" id="yag:AABB28_08535"/>
<reference evidence="1 2" key="1">
    <citation type="submission" date="2024-04" db="EMBL/GenBank/DDBJ databases">
        <title>Phylogenomic analyses of a clade within the roseobacter group suggest taxonomic reassignments of species of the genera Aestuariivita, Citreicella, Loktanella, Nautella, Pelagibaca, Ruegeria, Thalassobius, Thiobacimonas and Tropicibacter, and the proposal o.</title>
        <authorList>
            <person name="Jeon C.O."/>
        </authorList>
    </citation>
    <scope>NUCLEOTIDE SEQUENCE [LARGE SCALE GENOMIC DNA]</scope>
    <source>
        <strain evidence="1 2">G8-12</strain>
    </source>
</reference>
<protein>
    <submittedName>
        <fullName evidence="1">YjbF family lipoprotein</fullName>
    </submittedName>
</protein>
<keyword evidence="1" id="KW-0449">Lipoprotein</keyword>
<dbReference type="PROSITE" id="PS51257">
    <property type="entry name" value="PROKAR_LIPOPROTEIN"/>
    <property type="match status" value="1"/>
</dbReference>
<dbReference type="SUPFAM" id="SSF159270">
    <property type="entry name" value="YmcC-like"/>
    <property type="match status" value="1"/>
</dbReference>
<organism evidence="1 2">
    <name type="scientific">Yoonia algicola</name>
    <dbReference type="NCBI Taxonomy" id="3137368"/>
    <lineage>
        <taxon>Bacteria</taxon>
        <taxon>Pseudomonadati</taxon>
        <taxon>Pseudomonadota</taxon>
        <taxon>Alphaproteobacteria</taxon>
        <taxon>Rhodobacterales</taxon>
        <taxon>Paracoccaceae</taxon>
        <taxon>Yoonia</taxon>
    </lineage>
</organism>
<dbReference type="Gene3D" id="2.40.360.10">
    <property type="entry name" value="YmcC-like"/>
    <property type="match status" value="1"/>
</dbReference>
<evidence type="ECO:0000313" key="1">
    <source>
        <dbReference type="EMBL" id="WZU65287.1"/>
    </source>
</evidence>
<proteinExistence type="predicted"/>
<accession>A0AAN0M9K6</accession>
<name>A0AAN0M9K6_9RHOB</name>
<dbReference type="EMBL" id="CP151762">
    <property type="protein sequence ID" value="WZU65287.1"/>
    <property type="molecule type" value="Genomic_DNA"/>
</dbReference>
<dbReference type="Pfam" id="PF11102">
    <property type="entry name" value="YjbF"/>
    <property type="match status" value="1"/>
</dbReference>
<sequence length="224" mass="24140">MELIKGVFCAGLVFALSGCMGTLGQMRDAIMNPDPEVEMQVPRVNRAAIEQADLAAVLVLSPTIGLGTVGVAIQMREGRIVYNSNENRGVTLEGGLVYATVGLGTNLQAVTTQSNDPLVTEARAGAWPAEVTRTYHIAQRGTAFAQITATCRNQVGRSLSIDVAEVSRQVVEVVETCTTHAGDDFNNIHYLDAGTGRIWRTSQWTGPEQTNIQVDVIEQFDFDA</sequence>
<keyword evidence="2" id="KW-1185">Reference proteome</keyword>
<gene>
    <name evidence="1" type="ORF">AABB28_08535</name>
</gene>
<evidence type="ECO:0000313" key="2">
    <source>
        <dbReference type="Proteomes" id="UP001451782"/>
    </source>
</evidence>
<dbReference type="InterPro" id="IPR023373">
    <property type="entry name" value="YmcC_sf"/>
</dbReference>
<dbReference type="Proteomes" id="UP001451782">
    <property type="component" value="Chromosome"/>
</dbReference>